<evidence type="ECO:0000256" key="1">
    <source>
        <dbReference type="SAM" id="MobiDB-lite"/>
    </source>
</evidence>
<reference evidence="3 4" key="1">
    <citation type="journal article" date="2018" name="New Phytol.">
        <title>Phylogenomics of Endogonaceae and evolution of mycorrhizas within Mucoromycota.</title>
        <authorList>
            <person name="Chang Y."/>
            <person name="Desiro A."/>
            <person name="Na H."/>
            <person name="Sandor L."/>
            <person name="Lipzen A."/>
            <person name="Clum A."/>
            <person name="Barry K."/>
            <person name="Grigoriev I.V."/>
            <person name="Martin F.M."/>
            <person name="Stajich J.E."/>
            <person name="Smith M.E."/>
            <person name="Bonito G."/>
            <person name="Spatafora J.W."/>
        </authorList>
    </citation>
    <scope>NUCLEOTIDE SEQUENCE [LARGE SCALE GENOMIC DNA]</scope>
    <source>
        <strain evidence="3 4">AD002</strain>
    </source>
</reference>
<accession>A0A433Q361</accession>
<evidence type="ECO:0000259" key="2">
    <source>
        <dbReference type="Pfam" id="PF13649"/>
    </source>
</evidence>
<evidence type="ECO:0000313" key="4">
    <source>
        <dbReference type="Proteomes" id="UP000274822"/>
    </source>
</evidence>
<organism evidence="3 4">
    <name type="scientific">Jimgerdemannia flammicorona</name>
    <dbReference type="NCBI Taxonomy" id="994334"/>
    <lineage>
        <taxon>Eukaryota</taxon>
        <taxon>Fungi</taxon>
        <taxon>Fungi incertae sedis</taxon>
        <taxon>Mucoromycota</taxon>
        <taxon>Mucoromycotina</taxon>
        <taxon>Endogonomycetes</taxon>
        <taxon>Endogonales</taxon>
        <taxon>Endogonaceae</taxon>
        <taxon>Jimgerdemannia</taxon>
    </lineage>
</organism>
<dbReference type="PANTHER" id="PTHR43591">
    <property type="entry name" value="METHYLTRANSFERASE"/>
    <property type="match status" value="1"/>
</dbReference>
<keyword evidence="4" id="KW-1185">Reference proteome</keyword>
<protein>
    <recommendedName>
        <fullName evidence="2">Methyltransferase domain-containing protein</fullName>
    </recommendedName>
</protein>
<dbReference type="GO" id="GO:0008168">
    <property type="term" value="F:methyltransferase activity"/>
    <property type="evidence" value="ECO:0007669"/>
    <property type="project" value="TreeGrafter"/>
</dbReference>
<feature type="domain" description="Methyltransferase" evidence="2">
    <location>
        <begin position="100"/>
        <end position="190"/>
    </location>
</feature>
<dbReference type="EMBL" id="RBNJ01016744">
    <property type="protein sequence ID" value="RUS24230.1"/>
    <property type="molecule type" value="Genomic_DNA"/>
</dbReference>
<comment type="caution">
    <text evidence="3">The sequence shown here is derived from an EMBL/GenBank/DDBJ whole genome shotgun (WGS) entry which is preliminary data.</text>
</comment>
<feature type="compositionally biased region" description="Low complexity" evidence="1">
    <location>
        <begin position="20"/>
        <end position="33"/>
    </location>
</feature>
<dbReference type="InterPro" id="IPR041698">
    <property type="entry name" value="Methyltransf_25"/>
</dbReference>
<dbReference type="InterPro" id="IPR029063">
    <property type="entry name" value="SAM-dependent_MTases_sf"/>
</dbReference>
<name>A0A433Q361_9FUNG</name>
<dbReference type="Proteomes" id="UP000274822">
    <property type="component" value="Unassembled WGS sequence"/>
</dbReference>
<dbReference type="Pfam" id="PF13649">
    <property type="entry name" value="Methyltransf_25"/>
    <property type="match status" value="1"/>
</dbReference>
<feature type="region of interest" description="Disordered" evidence="1">
    <location>
        <begin position="1"/>
        <end position="33"/>
    </location>
</feature>
<feature type="compositionally biased region" description="Basic and acidic residues" evidence="1">
    <location>
        <begin position="1"/>
        <end position="11"/>
    </location>
</feature>
<dbReference type="Gene3D" id="3.40.50.150">
    <property type="entry name" value="Vaccinia Virus protein VP39"/>
    <property type="match status" value="1"/>
</dbReference>
<gene>
    <name evidence="3" type="ORF">BC938DRAFT_473911</name>
</gene>
<evidence type="ECO:0000313" key="3">
    <source>
        <dbReference type="EMBL" id="RUS24230.1"/>
    </source>
</evidence>
<dbReference type="CDD" id="cd02440">
    <property type="entry name" value="AdoMet_MTases"/>
    <property type="match status" value="1"/>
</dbReference>
<dbReference type="SUPFAM" id="SSF53335">
    <property type="entry name" value="S-adenosyl-L-methionine-dependent methyltransferases"/>
    <property type="match status" value="1"/>
</dbReference>
<dbReference type="PANTHER" id="PTHR43591:SF24">
    <property type="entry name" value="2-METHOXY-6-POLYPRENYL-1,4-BENZOQUINOL METHYLASE, MITOCHONDRIAL"/>
    <property type="match status" value="1"/>
</dbReference>
<dbReference type="AlphaFoldDB" id="A0A433Q361"/>
<sequence>MGSHHSKDLAGHSRRGYKRSTSSKSHSSLQSSTPSALYKSANFAEDGRQYHNVASSAYFLPKDDREQDRLIIHHYCLKLAFSGNLVAPVEELLREEGGKVLDIGCGPGIWALEMAHDFDKAEVHGCDFAEMYPVEIKPANAIFNLVNILDRLPYPDNHFDLVQIRTFVVALRTHEWPAAIKEVYRVLKPGRGLGTIC</sequence>
<proteinExistence type="predicted"/>